<organism evidence="7 8">
    <name type="scientific">Marivirga lumbricoides</name>
    <dbReference type="NCBI Taxonomy" id="1046115"/>
    <lineage>
        <taxon>Bacteria</taxon>
        <taxon>Pseudomonadati</taxon>
        <taxon>Bacteroidota</taxon>
        <taxon>Cytophagia</taxon>
        <taxon>Cytophagales</taxon>
        <taxon>Marivirgaceae</taxon>
        <taxon>Marivirga</taxon>
    </lineage>
</organism>
<feature type="chain" id="PRO_5044933720" description="Arginine biosynthesis bifunctional protein ArgJ alpha chain" evidence="6">
    <location>
        <begin position="1"/>
        <end position="185"/>
    </location>
</feature>
<protein>
    <recommendedName>
        <fullName evidence="6">Arginine biosynthesis bifunctional protein ArgJ</fullName>
    </recommendedName>
    <domain>
        <recommendedName>
            <fullName evidence="6">Glutamate N-acetyltransferase</fullName>
            <ecNumber evidence="6">2.3.1.35</ecNumber>
        </recommendedName>
        <alternativeName>
            <fullName evidence="6">Ornithine acetyltransferase</fullName>
            <shortName evidence="6">OATase</shortName>
        </alternativeName>
        <alternativeName>
            <fullName evidence="6">Ornithine transacetylase</fullName>
        </alternativeName>
    </domain>
    <domain>
        <recommendedName>
            <fullName evidence="6">Amino-acid acetyltransferase</fullName>
            <ecNumber evidence="6">2.3.1.1</ecNumber>
        </recommendedName>
        <alternativeName>
            <fullName evidence="6">N-acetylglutamate synthase</fullName>
            <shortName evidence="6">AGSase</shortName>
        </alternativeName>
    </domain>
    <component>
        <recommendedName>
            <fullName evidence="6">Arginine biosynthesis bifunctional protein ArgJ alpha chain</fullName>
        </recommendedName>
    </component>
    <component>
        <recommendedName>
            <fullName evidence="6">Arginine biosynthesis bifunctional protein ArgJ beta chain</fullName>
        </recommendedName>
    </component>
</protein>
<gene>
    <name evidence="6 7" type="primary">argJ</name>
    <name evidence="7" type="ORF">GCM10011506_19200</name>
</gene>
<feature type="site" description="Involved in the stabilization of negative charge on the oxyanion by the formation of the oxyanion hole" evidence="6">
    <location>
        <position position="110"/>
    </location>
</feature>
<feature type="binding site" evidence="6">
    <location>
        <position position="398"/>
    </location>
    <ligand>
        <name>substrate</name>
    </ligand>
</feature>
<feature type="active site" description="Nucleophile" evidence="6">
    <location>
        <position position="186"/>
    </location>
</feature>
<dbReference type="InterPro" id="IPR002813">
    <property type="entry name" value="Arg_biosynth_ArgJ"/>
</dbReference>
<proteinExistence type="inferred from homology"/>
<comment type="pathway">
    <text evidence="6">Amino-acid biosynthesis; L-arginine biosynthesis; L-ornithine and N-acetyl-L-glutamate from L-glutamate and N(2)-acetyl-L-ornithine (cyclic): step 1/1.</text>
</comment>
<feature type="binding site" evidence="6">
    <location>
        <position position="175"/>
    </location>
    <ligand>
        <name>substrate</name>
    </ligand>
</feature>
<evidence type="ECO:0000256" key="5">
    <source>
        <dbReference type="ARBA" id="ARBA00023315"/>
    </source>
</evidence>
<keyword evidence="6" id="KW-0055">Arginine biosynthesis</keyword>
<reference evidence="8" key="1">
    <citation type="journal article" date="2019" name="Int. J. Syst. Evol. Microbiol.">
        <title>The Global Catalogue of Microorganisms (GCM) 10K type strain sequencing project: providing services to taxonomists for standard genome sequencing and annotation.</title>
        <authorList>
            <consortium name="The Broad Institute Genomics Platform"/>
            <consortium name="The Broad Institute Genome Sequencing Center for Infectious Disease"/>
            <person name="Wu L."/>
            <person name="Ma J."/>
        </authorList>
    </citation>
    <scope>NUCLEOTIDE SEQUENCE [LARGE SCALE GENOMIC DNA]</scope>
    <source>
        <strain evidence="8">CGMCC 1.10832</strain>
    </source>
</reference>
<dbReference type="NCBIfam" id="NF003802">
    <property type="entry name" value="PRK05388.1"/>
    <property type="match status" value="1"/>
</dbReference>
<name>A0ABQ1M5W0_9BACT</name>
<feature type="chain" id="PRO_5044933721" description="Arginine biosynthesis bifunctional protein ArgJ beta chain" evidence="6">
    <location>
        <begin position="186"/>
        <end position="403"/>
    </location>
</feature>
<evidence type="ECO:0000256" key="6">
    <source>
        <dbReference type="HAMAP-Rule" id="MF_01106"/>
    </source>
</evidence>
<dbReference type="EC" id="2.3.1.35" evidence="6"/>
<dbReference type="NCBIfam" id="TIGR00120">
    <property type="entry name" value="ArgJ"/>
    <property type="match status" value="1"/>
</dbReference>
<keyword evidence="6" id="KW-0028">Amino-acid biosynthesis</keyword>
<dbReference type="EC" id="2.3.1.1" evidence="6"/>
<dbReference type="Proteomes" id="UP000636010">
    <property type="component" value="Unassembled WGS sequence"/>
</dbReference>
<comment type="catalytic activity">
    <reaction evidence="6">
        <text>L-glutamate + acetyl-CoA = N-acetyl-L-glutamate + CoA + H(+)</text>
        <dbReference type="Rhea" id="RHEA:24292"/>
        <dbReference type="ChEBI" id="CHEBI:15378"/>
        <dbReference type="ChEBI" id="CHEBI:29985"/>
        <dbReference type="ChEBI" id="CHEBI:44337"/>
        <dbReference type="ChEBI" id="CHEBI:57287"/>
        <dbReference type="ChEBI" id="CHEBI:57288"/>
        <dbReference type="EC" id="2.3.1.1"/>
    </reaction>
</comment>
<comment type="subcellular location">
    <subcellularLocation>
        <location evidence="6">Cytoplasm</location>
    </subcellularLocation>
</comment>
<dbReference type="InterPro" id="IPR016117">
    <property type="entry name" value="ArgJ-like_dom_sf"/>
</dbReference>
<comment type="catalytic activity">
    <reaction evidence="6">
        <text>N(2)-acetyl-L-ornithine + L-glutamate = N-acetyl-L-glutamate + L-ornithine</text>
        <dbReference type="Rhea" id="RHEA:15349"/>
        <dbReference type="ChEBI" id="CHEBI:29985"/>
        <dbReference type="ChEBI" id="CHEBI:44337"/>
        <dbReference type="ChEBI" id="CHEBI:46911"/>
        <dbReference type="ChEBI" id="CHEBI:57805"/>
        <dbReference type="EC" id="2.3.1.35"/>
    </reaction>
</comment>
<feature type="binding site" evidence="6">
    <location>
        <position position="403"/>
    </location>
    <ligand>
        <name>substrate</name>
    </ligand>
</feature>
<feature type="binding site" evidence="6">
    <location>
        <position position="273"/>
    </location>
    <ligand>
        <name>substrate</name>
    </ligand>
</feature>
<dbReference type="EMBL" id="BMEC01000005">
    <property type="protein sequence ID" value="GGC33898.1"/>
    <property type="molecule type" value="Genomic_DNA"/>
</dbReference>
<keyword evidence="3 6" id="KW-0808">Transferase</keyword>
<accession>A0ABQ1M5W0</accession>
<dbReference type="PANTHER" id="PTHR23100">
    <property type="entry name" value="ARGININE BIOSYNTHESIS BIFUNCTIONAL PROTEIN ARGJ"/>
    <property type="match status" value="1"/>
</dbReference>
<dbReference type="Pfam" id="PF01960">
    <property type="entry name" value="ArgJ"/>
    <property type="match status" value="1"/>
</dbReference>
<comment type="similarity">
    <text evidence="1 6">Belongs to the ArgJ family.</text>
</comment>
<comment type="caution">
    <text evidence="7">The sequence shown here is derived from an EMBL/GenBank/DDBJ whole genome shotgun (WGS) entry which is preliminary data.</text>
</comment>
<dbReference type="CDD" id="cd02152">
    <property type="entry name" value="OAT"/>
    <property type="match status" value="1"/>
</dbReference>
<dbReference type="PANTHER" id="PTHR23100:SF0">
    <property type="entry name" value="ARGININE BIOSYNTHESIS BIFUNCTIONAL PROTEIN ARGJ, MITOCHONDRIAL"/>
    <property type="match status" value="1"/>
</dbReference>
<feature type="binding site" evidence="6">
    <location>
        <position position="149"/>
    </location>
    <ligand>
        <name>substrate</name>
    </ligand>
</feature>
<feature type="site" description="Cleavage; by autolysis" evidence="6">
    <location>
        <begin position="185"/>
        <end position="186"/>
    </location>
</feature>
<evidence type="ECO:0000313" key="7">
    <source>
        <dbReference type="EMBL" id="GGC33898.1"/>
    </source>
</evidence>
<evidence type="ECO:0000256" key="2">
    <source>
        <dbReference type="ARBA" id="ARBA00011475"/>
    </source>
</evidence>
<keyword evidence="6" id="KW-0963">Cytoplasm</keyword>
<dbReference type="SUPFAM" id="SSF56266">
    <property type="entry name" value="DmpA/ArgJ-like"/>
    <property type="match status" value="1"/>
</dbReference>
<comment type="pathway">
    <text evidence="6">Amino-acid biosynthesis; L-arginine biosynthesis; N(2)-acetyl-L-ornithine from L-glutamate: step 1/4.</text>
</comment>
<evidence type="ECO:0000256" key="4">
    <source>
        <dbReference type="ARBA" id="ARBA00022813"/>
    </source>
</evidence>
<dbReference type="HAMAP" id="MF_01106">
    <property type="entry name" value="ArgJ"/>
    <property type="match status" value="1"/>
</dbReference>
<sequence>MITDLHTVPGFVFNGFSAGLKKNNQLDLAIIHAEKPCAAAAAFTRNLVVAEPVKVCKKQMEDGLIQTVVINSKNANACTGELGKQAVYDEIKRTSSIFHVAEKDVFIASTGVIGRPFPITQVLNGITLAANGLENTEKSSDATARAIMTTDTKPKGASFTFSLGEQTIHIGGIAKGSGMIHPNMGTMLSFIITDLNIKPEVLKVALNKAVDRSFNMISIDGDTSTNDTVLVMANGKAANDLIDSTSHQHYAKVEEELTRICIDLGQTIVDDGEGITKMITFEVKGLPEEEDCRKIIRTLSTSLLVKTAFFGKDPNWGRLFAAAGRAGVNFDPDKVDLFMGQNDELCLLKTGQPEELDEALADEILSKRDVKVKFDFNQGKAHAIGWGSDLSYDYVKINAEYTT</sequence>
<evidence type="ECO:0000256" key="1">
    <source>
        <dbReference type="ARBA" id="ARBA00006774"/>
    </source>
</evidence>
<comment type="subunit">
    <text evidence="2 6">Heterotetramer of two alpha and two beta chains.</text>
</comment>
<dbReference type="InterPro" id="IPR042195">
    <property type="entry name" value="ArgJ_beta_C"/>
</dbReference>
<feature type="binding site" evidence="6">
    <location>
        <position position="186"/>
    </location>
    <ligand>
        <name>substrate</name>
    </ligand>
</feature>
<dbReference type="RefSeq" id="WP_188462754.1">
    <property type="nucleotide sequence ID" value="NZ_BAABHU010000005.1"/>
</dbReference>
<feature type="site" description="Involved in the stabilization of negative charge on the oxyanion by the formation of the oxyanion hole" evidence="6">
    <location>
        <position position="111"/>
    </location>
</feature>
<keyword evidence="5 6" id="KW-0012">Acyltransferase</keyword>
<dbReference type="Gene3D" id="3.10.20.340">
    <property type="entry name" value="ArgJ beta chain, C-terminal domain"/>
    <property type="match status" value="1"/>
</dbReference>
<evidence type="ECO:0000313" key="8">
    <source>
        <dbReference type="Proteomes" id="UP000636010"/>
    </source>
</evidence>
<keyword evidence="4 6" id="KW-0068">Autocatalytic cleavage</keyword>
<comment type="function">
    <text evidence="6">Catalyzes two activities which are involved in the cyclic version of arginine biosynthesis: the synthesis of N-acetylglutamate from glutamate and acetyl-CoA as the acetyl donor, and of ornithine by transacetylation between N(2)-acetylornithine and glutamate.</text>
</comment>
<evidence type="ECO:0000256" key="3">
    <source>
        <dbReference type="ARBA" id="ARBA00022679"/>
    </source>
</evidence>
<dbReference type="Gene3D" id="3.60.70.12">
    <property type="entry name" value="L-amino peptidase D-ALA esterase/amidase"/>
    <property type="match status" value="1"/>
</dbReference>
<keyword evidence="6" id="KW-0511">Multifunctional enzyme</keyword>
<keyword evidence="8" id="KW-1185">Reference proteome</keyword>